<dbReference type="EMBL" id="FZOR01000020">
    <property type="protein sequence ID" value="SNT24605.1"/>
    <property type="molecule type" value="Genomic_DNA"/>
</dbReference>
<dbReference type="InterPro" id="IPR009057">
    <property type="entry name" value="Homeodomain-like_sf"/>
</dbReference>
<dbReference type="OrthoDB" id="5242433at2"/>
<reference evidence="7 8" key="1">
    <citation type="submission" date="2017-06" db="EMBL/GenBank/DDBJ databases">
        <authorList>
            <person name="Kim H.J."/>
            <person name="Triplett B.A."/>
        </authorList>
    </citation>
    <scope>NUCLEOTIDE SEQUENCE [LARGE SCALE GENOMIC DNA]</scope>
    <source>
        <strain evidence="7 8">DSM 44715</strain>
    </source>
</reference>
<dbReference type="InterPro" id="IPR036271">
    <property type="entry name" value="Tet_transcr_reg_TetR-rel_C_sf"/>
</dbReference>
<dbReference type="GO" id="GO:0003677">
    <property type="term" value="F:DNA binding"/>
    <property type="evidence" value="ECO:0007669"/>
    <property type="project" value="UniProtKB-UniRule"/>
</dbReference>
<feature type="DNA-binding region" description="H-T-H motif" evidence="5">
    <location>
        <begin position="41"/>
        <end position="60"/>
    </location>
</feature>
<protein>
    <submittedName>
        <fullName evidence="7">Transcriptional regulator, TetR family</fullName>
    </submittedName>
</protein>
<evidence type="ECO:0000259" key="6">
    <source>
        <dbReference type="PROSITE" id="PS50977"/>
    </source>
</evidence>
<keyword evidence="8" id="KW-1185">Reference proteome</keyword>
<name>A0A239L2P2_9ACTN</name>
<accession>A0A239L2P2</accession>
<dbReference type="RefSeq" id="WP_089327826.1">
    <property type="nucleotide sequence ID" value="NZ_FZOR01000020.1"/>
</dbReference>
<feature type="domain" description="HTH tetR-type" evidence="6">
    <location>
        <begin position="18"/>
        <end position="78"/>
    </location>
</feature>
<dbReference type="InterPro" id="IPR001647">
    <property type="entry name" value="HTH_TetR"/>
</dbReference>
<evidence type="ECO:0000256" key="3">
    <source>
        <dbReference type="ARBA" id="ARBA00023125"/>
    </source>
</evidence>
<evidence type="ECO:0000256" key="1">
    <source>
        <dbReference type="ARBA" id="ARBA00022491"/>
    </source>
</evidence>
<evidence type="ECO:0000256" key="2">
    <source>
        <dbReference type="ARBA" id="ARBA00023015"/>
    </source>
</evidence>
<organism evidence="7 8">
    <name type="scientific">Actinomadura meyerae</name>
    <dbReference type="NCBI Taxonomy" id="240840"/>
    <lineage>
        <taxon>Bacteria</taxon>
        <taxon>Bacillati</taxon>
        <taxon>Actinomycetota</taxon>
        <taxon>Actinomycetes</taxon>
        <taxon>Streptosporangiales</taxon>
        <taxon>Thermomonosporaceae</taxon>
        <taxon>Actinomadura</taxon>
    </lineage>
</organism>
<dbReference type="Gene3D" id="1.10.357.10">
    <property type="entry name" value="Tetracycline Repressor, domain 2"/>
    <property type="match status" value="1"/>
</dbReference>
<proteinExistence type="predicted"/>
<dbReference type="AlphaFoldDB" id="A0A239L2P2"/>
<dbReference type="InterPro" id="IPR039538">
    <property type="entry name" value="BetI_C"/>
</dbReference>
<evidence type="ECO:0000313" key="7">
    <source>
        <dbReference type="EMBL" id="SNT24605.1"/>
    </source>
</evidence>
<dbReference type="Proteomes" id="UP000198318">
    <property type="component" value="Unassembled WGS sequence"/>
</dbReference>
<keyword evidence="3 5" id="KW-0238">DNA-binding</keyword>
<evidence type="ECO:0000256" key="4">
    <source>
        <dbReference type="ARBA" id="ARBA00023163"/>
    </source>
</evidence>
<dbReference type="Pfam" id="PF13977">
    <property type="entry name" value="TetR_C_6"/>
    <property type="match status" value="1"/>
</dbReference>
<sequence length="200" mass="21730">MTHEDPSGAREASTPRGRARRDQLVGIGLDLLAEGGWPAVTARAVTDRARTRPGLLHHYFNGLPGLHIAVAQRASEMIIDPVVDALVAAPDTPAALRALRDLVPRMAAGERNLRLAAELLVRALRDPRMGAERRDWSRTVRARIAARLAHLCPDWPAERHEGTAMLFTAMLDGLLLQLILDPDLPTGPALHATEALVTDP</sequence>
<gene>
    <name evidence="7" type="ORF">SAMN05443665_1020118</name>
</gene>
<evidence type="ECO:0000256" key="5">
    <source>
        <dbReference type="PROSITE-ProRule" id="PRU00335"/>
    </source>
</evidence>
<dbReference type="PROSITE" id="PS50977">
    <property type="entry name" value="HTH_TETR_2"/>
    <property type="match status" value="1"/>
</dbReference>
<dbReference type="SUPFAM" id="SSF48498">
    <property type="entry name" value="Tetracyclin repressor-like, C-terminal domain"/>
    <property type="match status" value="1"/>
</dbReference>
<keyword evidence="4" id="KW-0804">Transcription</keyword>
<keyword evidence="1" id="KW-0678">Repressor</keyword>
<evidence type="ECO:0000313" key="8">
    <source>
        <dbReference type="Proteomes" id="UP000198318"/>
    </source>
</evidence>
<dbReference type="SUPFAM" id="SSF46689">
    <property type="entry name" value="Homeodomain-like"/>
    <property type="match status" value="1"/>
</dbReference>
<keyword evidence="2" id="KW-0805">Transcription regulation</keyword>